<dbReference type="AlphaFoldDB" id="A0A0T9LSA9"/>
<reference evidence="1 3" key="1">
    <citation type="submission" date="2015-03" db="EMBL/GenBank/DDBJ databases">
        <authorList>
            <person name="Murphy D."/>
        </authorList>
    </citation>
    <scope>NUCLEOTIDE SEQUENCE [LARGE SCALE GENOMIC DNA]</scope>
    <source>
        <strain evidence="1 3">FCF326</strain>
    </source>
</reference>
<dbReference type="NCBIfam" id="TIGR02501">
    <property type="entry name" value="type_III_yscE"/>
    <property type="match status" value="1"/>
</dbReference>
<sequence length="71" mass="8367">MRHITDLEDCVKCNSLSIQHKKALLIKEKLLVTHQLSLRQTPENYKYLNDMILALDSAEKIIETLILRYKK</sequence>
<evidence type="ECO:0000313" key="1">
    <source>
        <dbReference type="EMBL" id="CNF20102.1"/>
    </source>
</evidence>
<evidence type="ECO:0000313" key="3">
    <source>
        <dbReference type="Proteomes" id="UP000045824"/>
    </source>
</evidence>
<dbReference type="InterPro" id="IPR012671">
    <property type="entry name" value="T3SS_PscE/YscE"/>
</dbReference>
<name>A0A0T9LSA9_YERKR</name>
<accession>A0A0T9LSA9</accession>
<proteinExistence type="predicted"/>
<reference evidence="2 4" key="2">
    <citation type="submission" date="2017-05" db="EMBL/GenBank/DDBJ databases">
        <title>Whole genome sequencing of Yersinia kristensenii.</title>
        <authorList>
            <person name="Campioni F."/>
        </authorList>
    </citation>
    <scope>NUCLEOTIDE SEQUENCE [LARGE SCALE GENOMIC DNA]</scope>
    <source>
        <strain evidence="2 4">CFSAN060538</strain>
    </source>
</reference>
<organism evidence="1 3">
    <name type="scientific">Yersinia kristensenii</name>
    <dbReference type="NCBI Taxonomy" id="28152"/>
    <lineage>
        <taxon>Bacteria</taxon>
        <taxon>Pseudomonadati</taxon>
        <taxon>Pseudomonadota</taxon>
        <taxon>Gammaproteobacteria</taxon>
        <taxon>Enterobacterales</taxon>
        <taxon>Yersiniaceae</taxon>
        <taxon>Yersinia</taxon>
    </lineage>
</organism>
<protein>
    <submittedName>
        <fullName evidence="2">EscE/YscE/SsaE family type III secretion system needle protein co-chaperone</fullName>
    </submittedName>
    <submittedName>
        <fullName evidence="1">Type III secretion apparatus</fullName>
    </submittedName>
</protein>
<evidence type="ECO:0000313" key="4">
    <source>
        <dbReference type="Proteomes" id="UP000195840"/>
    </source>
</evidence>
<dbReference type="GeneID" id="61905622"/>
<dbReference type="EMBL" id="NHOG01000011">
    <property type="protein sequence ID" value="OVZ80437.1"/>
    <property type="molecule type" value="Genomic_DNA"/>
</dbReference>
<dbReference type="EMBL" id="CPYI01000015">
    <property type="protein sequence ID" value="CNF20102.1"/>
    <property type="molecule type" value="Genomic_DNA"/>
</dbReference>
<dbReference type="Proteomes" id="UP000195840">
    <property type="component" value="Unassembled WGS sequence"/>
</dbReference>
<gene>
    <name evidence="2" type="ORF">CBW52_11605</name>
    <name evidence="1" type="ORF">ERS008491_03273</name>
</gene>
<dbReference type="RefSeq" id="WP_004391758.1">
    <property type="nucleotide sequence ID" value="NZ_CABHXV010000006.1"/>
</dbReference>
<dbReference type="OrthoDB" id="6480686at2"/>
<dbReference type="Proteomes" id="UP000045824">
    <property type="component" value="Unassembled WGS sequence"/>
</dbReference>
<evidence type="ECO:0000313" key="2">
    <source>
        <dbReference type="EMBL" id="OVZ80437.1"/>
    </source>
</evidence>
<keyword evidence="4" id="KW-1185">Reference proteome</keyword>
<dbReference type="Pfam" id="PF08988">
    <property type="entry name" value="T3SS_needle_E"/>
    <property type="match status" value="1"/>
</dbReference>